<dbReference type="Pfam" id="PF10005">
    <property type="entry name" value="Zn_ribbon_DZR_6"/>
    <property type="match status" value="1"/>
</dbReference>
<dbReference type="Gene3D" id="3.40.390.70">
    <property type="match status" value="1"/>
</dbReference>
<evidence type="ECO:0000259" key="1">
    <source>
        <dbReference type="Pfam" id="PF10005"/>
    </source>
</evidence>
<dbReference type="AlphaFoldDB" id="A0A1M5RNM3"/>
<dbReference type="InterPro" id="IPR011201">
    <property type="entry name" value="Zinc-ribbon_6_bact"/>
</dbReference>
<dbReference type="Pfam" id="PF15887">
    <property type="entry name" value="Peptidase_Mx"/>
    <property type="match status" value="1"/>
</dbReference>
<accession>A0A1M5RNM3</accession>
<organism evidence="2 3">
    <name type="scientific">Jatrophihabitans endophyticus</name>
    <dbReference type="NCBI Taxonomy" id="1206085"/>
    <lineage>
        <taxon>Bacteria</taxon>
        <taxon>Bacillati</taxon>
        <taxon>Actinomycetota</taxon>
        <taxon>Actinomycetes</taxon>
        <taxon>Jatrophihabitantales</taxon>
        <taxon>Jatrophihabitantaceae</taxon>
        <taxon>Jatrophihabitans</taxon>
    </lineage>
</organism>
<keyword evidence="3" id="KW-1185">Reference proteome</keyword>
<evidence type="ECO:0000313" key="3">
    <source>
        <dbReference type="Proteomes" id="UP000186132"/>
    </source>
</evidence>
<protein>
    <recommendedName>
        <fullName evidence="1">Zinc-ribbon domain-containing protein</fullName>
    </recommendedName>
</protein>
<gene>
    <name evidence="2" type="ORF">SAMN05443575_3601</name>
</gene>
<reference evidence="2 3" key="1">
    <citation type="submission" date="2016-11" db="EMBL/GenBank/DDBJ databases">
        <authorList>
            <person name="Jaros S."/>
            <person name="Januszkiewicz K."/>
            <person name="Wedrychowicz H."/>
        </authorList>
    </citation>
    <scope>NUCLEOTIDE SEQUENCE [LARGE SCALE GENOMIC DNA]</scope>
    <source>
        <strain evidence="2 3">DSM 45627</strain>
    </source>
</reference>
<proteinExistence type="predicted"/>
<evidence type="ECO:0000313" key="2">
    <source>
        <dbReference type="EMBL" id="SHH27895.1"/>
    </source>
</evidence>
<dbReference type="RefSeq" id="WP_073391781.1">
    <property type="nucleotide sequence ID" value="NZ_FQVU01000005.1"/>
</dbReference>
<dbReference type="EMBL" id="FQVU01000005">
    <property type="protein sequence ID" value="SHH27895.1"/>
    <property type="molecule type" value="Genomic_DNA"/>
</dbReference>
<dbReference type="InterPro" id="IPR031321">
    <property type="entry name" value="UCP012641"/>
</dbReference>
<dbReference type="PIRSF" id="PIRSF012641">
    <property type="entry name" value="UCP012641"/>
    <property type="match status" value="1"/>
</dbReference>
<dbReference type="OrthoDB" id="256753at2"/>
<name>A0A1M5RNM3_9ACTN</name>
<feature type="domain" description="Zinc-ribbon" evidence="1">
    <location>
        <begin position="4"/>
        <end position="75"/>
    </location>
</feature>
<dbReference type="STRING" id="1206085.SAMN05443575_3601"/>
<dbReference type="Proteomes" id="UP000186132">
    <property type="component" value="Unassembled WGS sequence"/>
</dbReference>
<sequence length="338" mass="37949">MRAFACPTCRSLVFFDNDVCLTCDTVLAYDRPSQQLVALDGRDRCRNAVLAHCNWLPEHDGYCGSCRLTRTRPNDNDPAGLAAFAVTEAAKRMLVFQLDHLGLPTTPRSEDPEGGLAFDLLSSANEHVITGHASGIVTIDLAEGDDAHREAMRVDLAEPYRTMLGHLRHEIGHWYWEVLIDGTPYLDRFRDLFGDERADYAQALEEHYGKGTSTTDWKDTHVSHYAAAHPWEDWAETFAHYLHIRDTTQTAAEWGVHTDGPDLDLSVAWDATLDVDPVEDPHSFDELARSWTALQLVLNALNRSMGKDDLYPFVLTPPVLEKLRFAHNVITSQRPVAA</sequence>